<dbReference type="HOGENOM" id="CLU_048345_4_0_6"/>
<dbReference type="PANTHER" id="PTHR11122:SF13">
    <property type="entry name" value="GLUCOSE-6-PHOSPHATE 1-EPIMERASE"/>
    <property type="match status" value="1"/>
</dbReference>
<dbReference type="Proteomes" id="UP000053902">
    <property type="component" value="Unassembled WGS sequence"/>
</dbReference>
<dbReference type="GO" id="GO:0047938">
    <property type="term" value="F:glucose-6-phosphate 1-epimerase activity"/>
    <property type="evidence" value="ECO:0007669"/>
    <property type="project" value="UniProtKB-UniRule"/>
</dbReference>
<dbReference type="InterPro" id="IPR011013">
    <property type="entry name" value="Gal_mutarotase_sf_dom"/>
</dbReference>
<dbReference type="SUPFAM" id="SSF74650">
    <property type="entry name" value="Galactose mutarotase-like"/>
    <property type="match status" value="1"/>
</dbReference>
<dbReference type="PANTHER" id="PTHR11122">
    <property type="entry name" value="APOSPORY-ASSOCIATED PROTEIN C-RELATED"/>
    <property type="match status" value="1"/>
</dbReference>
<dbReference type="AlphaFoldDB" id="A0A078LX41"/>
<dbReference type="InterPro" id="IPR025532">
    <property type="entry name" value="G6P_1-epimerase"/>
</dbReference>
<dbReference type="GO" id="GO:0005975">
    <property type="term" value="P:carbohydrate metabolic process"/>
    <property type="evidence" value="ECO:0007669"/>
    <property type="project" value="InterPro"/>
</dbReference>
<gene>
    <name evidence="6" type="ORF">BN1079_02194</name>
</gene>
<reference evidence="6 7" key="1">
    <citation type="submission" date="2014-07" db="EMBL/GenBank/DDBJ databases">
        <authorList>
            <person name="Urmite Genomes Urmite Genomes"/>
        </authorList>
    </citation>
    <scope>NUCLEOTIDE SEQUENCE [LARGE SCALE GENOMIC DNA]</scope>
    <source>
        <strain evidence="6 7">20_BN</strain>
    </source>
</reference>
<protein>
    <recommendedName>
        <fullName evidence="4">Putative glucose-6-phosphate 1-epimerase</fullName>
        <ecNumber evidence="4">5.1.3.15</ecNumber>
    </recommendedName>
</protein>
<dbReference type="CDD" id="cd09020">
    <property type="entry name" value="D-hex-6-P-epi_like"/>
    <property type="match status" value="1"/>
</dbReference>
<dbReference type="InterPro" id="IPR014718">
    <property type="entry name" value="GH-type_carb-bd"/>
</dbReference>
<dbReference type="Gene3D" id="2.70.98.10">
    <property type="match status" value="1"/>
</dbReference>
<proteinExistence type="inferred from homology"/>
<dbReference type="EMBL" id="CCSF01000001">
    <property type="protein sequence ID" value="CDZ94867.1"/>
    <property type="molecule type" value="Genomic_DNA"/>
</dbReference>
<feature type="active site" evidence="5">
    <location>
        <position position="166"/>
    </location>
</feature>
<dbReference type="GO" id="GO:0030246">
    <property type="term" value="F:carbohydrate binding"/>
    <property type="evidence" value="ECO:0007669"/>
    <property type="project" value="UniProtKB-UniRule"/>
</dbReference>
<evidence type="ECO:0000256" key="4">
    <source>
        <dbReference type="PIRNR" id="PIRNR016020"/>
    </source>
</evidence>
<evidence type="ECO:0000256" key="1">
    <source>
        <dbReference type="ARBA" id="ARBA00001096"/>
    </source>
</evidence>
<comment type="catalytic activity">
    <reaction evidence="1">
        <text>alpha-D-glucose 6-phosphate = beta-D-glucose 6-phosphate</text>
        <dbReference type="Rhea" id="RHEA:16249"/>
        <dbReference type="ChEBI" id="CHEBI:58225"/>
        <dbReference type="ChEBI" id="CHEBI:58247"/>
        <dbReference type="EC" id="5.1.3.15"/>
    </reaction>
</comment>
<dbReference type="STRING" id="1499686.BN1079_02194"/>
<evidence type="ECO:0000256" key="3">
    <source>
        <dbReference type="ARBA" id="ARBA00023235"/>
    </source>
</evidence>
<dbReference type="Pfam" id="PF01263">
    <property type="entry name" value="Aldose_epim"/>
    <property type="match status" value="1"/>
</dbReference>
<evidence type="ECO:0000256" key="5">
    <source>
        <dbReference type="PIRSR" id="PIRSR016020-1"/>
    </source>
</evidence>
<keyword evidence="7" id="KW-1185">Reference proteome</keyword>
<accession>A0A078LX41</accession>
<dbReference type="PIRSF" id="PIRSF016020">
    <property type="entry name" value="PHexose_mutarotase"/>
    <property type="match status" value="1"/>
</dbReference>
<dbReference type="InterPro" id="IPR008183">
    <property type="entry name" value="Aldose_1/G6P_1-epimerase"/>
</dbReference>
<dbReference type="OrthoDB" id="9790727at2"/>
<dbReference type="RefSeq" id="WP_037024262.1">
    <property type="nucleotide sequence ID" value="NZ_CCSF01000001.1"/>
</dbReference>
<comment type="similarity">
    <text evidence="2 4">Belongs to the glucose-6-phosphate 1-epimerase family.</text>
</comment>
<keyword evidence="3 4" id="KW-0413">Isomerase</keyword>
<feature type="active site" evidence="5">
    <location>
        <position position="269"/>
    </location>
</feature>
<evidence type="ECO:0000313" key="6">
    <source>
        <dbReference type="EMBL" id="CDZ94867.1"/>
    </source>
</evidence>
<dbReference type="eggNOG" id="COG0676">
    <property type="taxonomic scope" value="Bacteria"/>
</dbReference>
<name>A0A078LX41_9PSED</name>
<sequence length="297" mass="33539">MPADIQRIVMDQLACWRIRRGDAEVLIAEQGAQVLSYRQGEIPVIWLSEEAAFIQGQPVRGGVPICWPWFGDLSRNPDEVRAMYQGEAEAPFHGLVRNLNWQLTQQSCEGDSGMLEFTCPQALGELPGWPQRVELSLQVCLNERLHISLTSHNLSDRPVAISQALHSYFAVGDIQQVSVQGLDGRRYIETLEDWQQRQQQGDLKINGETDRIYLELPPVLQLLDPTWKRRISLETSGSHSAILWNPWIDKAQRLSQFADDAWQRMLCIETANAMDDRILLEAGATHTLGVSIGSESL</sequence>
<evidence type="ECO:0000256" key="2">
    <source>
        <dbReference type="ARBA" id="ARBA00005866"/>
    </source>
</evidence>
<evidence type="ECO:0000313" key="7">
    <source>
        <dbReference type="Proteomes" id="UP000053902"/>
    </source>
</evidence>
<dbReference type="EC" id="5.1.3.15" evidence="4"/>
<organism evidence="6 7">
    <name type="scientific">Pseudomonas saudiphocaensis</name>
    <dbReference type="NCBI Taxonomy" id="1499686"/>
    <lineage>
        <taxon>Bacteria</taxon>
        <taxon>Pseudomonadati</taxon>
        <taxon>Pseudomonadota</taxon>
        <taxon>Gammaproteobacteria</taxon>
        <taxon>Pseudomonadales</taxon>
        <taxon>Pseudomonadaceae</taxon>
        <taxon>Pseudomonas</taxon>
    </lineage>
</organism>